<dbReference type="SMART" id="SM00220">
    <property type="entry name" value="S_TKc"/>
    <property type="match status" value="1"/>
</dbReference>
<protein>
    <submittedName>
        <fullName evidence="7">Protein kinase-like domain</fullName>
    </submittedName>
</protein>
<evidence type="ECO:0000256" key="2">
    <source>
        <dbReference type="ARBA" id="ARBA00022679"/>
    </source>
</evidence>
<dbReference type="OrthoDB" id="2158884at2759"/>
<keyword evidence="1" id="KW-0723">Serine/threonine-protein kinase</keyword>
<reference evidence="7 8" key="1">
    <citation type="journal article" date="2015" name="Sci. Rep.">
        <title>Genome of the facultative scuticociliatosis pathogen Pseudocohnilembus persalinus provides insight into its virulence through horizontal gene transfer.</title>
        <authorList>
            <person name="Xiong J."/>
            <person name="Wang G."/>
            <person name="Cheng J."/>
            <person name="Tian M."/>
            <person name="Pan X."/>
            <person name="Warren A."/>
            <person name="Jiang C."/>
            <person name="Yuan D."/>
            <person name="Miao W."/>
        </authorList>
    </citation>
    <scope>NUCLEOTIDE SEQUENCE [LARGE SCALE GENOMIC DNA]</scope>
    <source>
        <strain evidence="7">36N120E</strain>
    </source>
</reference>
<dbReference type="AlphaFoldDB" id="A0A0V0QZ32"/>
<dbReference type="PROSITE" id="PS50011">
    <property type="entry name" value="PROTEIN_KINASE_DOM"/>
    <property type="match status" value="1"/>
</dbReference>
<evidence type="ECO:0000313" key="8">
    <source>
        <dbReference type="Proteomes" id="UP000054937"/>
    </source>
</evidence>
<dbReference type="InterPro" id="IPR011009">
    <property type="entry name" value="Kinase-like_dom_sf"/>
</dbReference>
<name>A0A0V0QZ32_PSEPJ</name>
<feature type="domain" description="Protein kinase" evidence="6">
    <location>
        <begin position="4"/>
        <end position="286"/>
    </location>
</feature>
<dbReference type="PANTHER" id="PTHR24055">
    <property type="entry name" value="MITOGEN-ACTIVATED PROTEIN KINASE"/>
    <property type="match status" value="1"/>
</dbReference>
<dbReference type="GO" id="GO:0004674">
    <property type="term" value="F:protein serine/threonine kinase activity"/>
    <property type="evidence" value="ECO:0007669"/>
    <property type="project" value="UniProtKB-KW"/>
</dbReference>
<dbReference type="EMBL" id="LDAU01000082">
    <property type="protein sequence ID" value="KRX07583.1"/>
    <property type="molecule type" value="Genomic_DNA"/>
</dbReference>
<dbReference type="InterPro" id="IPR050117">
    <property type="entry name" value="MAPK"/>
</dbReference>
<gene>
    <name evidence="7" type="ORF">PPERSA_11132</name>
</gene>
<evidence type="ECO:0000256" key="4">
    <source>
        <dbReference type="ARBA" id="ARBA00022777"/>
    </source>
</evidence>
<evidence type="ECO:0000313" key="7">
    <source>
        <dbReference type="EMBL" id="KRX07583.1"/>
    </source>
</evidence>
<dbReference type="GO" id="GO:0005524">
    <property type="term" value="F:ATP binding"/>
    <property type="evidence" value="ECO:0007669"/>
    <property type="project" value="UniProtKB-KW"/>
</dbReference>
<sequence length="489" mass="57827">MEKYQIQRPSGDGTFGQVFKAINKQTGEQVAIKNMKRKFQNWDECVNLREVKALRKLIHPNIVRLKEVVKSNDELNLVFDYFDSNIYQLYMSYRKKKQQMPENLIRQIAKQILEGLAYMHQNGFFHRDLKPENLMWSNNQVKIIDFGLTREIRSRPPFTDYVSTRWYRAPELLVRSTTYNSPVDIFAFGCILAELYNLNPIFCGNSEFDQLTKIFQIMGTPSQEKWGEGYKLASKLRITFPHYEKKNLPQVIPKMSPEGINLLEQIFQYDSTKRPTAQQLLQHPYFTNFDYETGQRLNNYENKNDINHLPSEIYQLEQNMINKIGEMRFSNPQIQNLNQNQNINQNQNQNQFDQNKQISQNITSNNIQVSNAFKIRKNFNQEENFNTNKAQLVKNVQDIEQFQNNQFINNNHNKFNSNQFNYVKANNIFQDVGHNYLGKEYQKVNNLKEPQQNTNPHFNANAYNIINNNNNIQNIGGLDHKSYRYGNIY</sequence>
<keyword evidence="8" id="KW-1185">Reference proteome</keyword>
<dbReference type="InParanoid" id="A0A0V0QZ32"/>
<dbReference type="FunFam" id="3.30.200.20:FF:000545">
    <property type="entry name" value="CMGC family protein kinase"/>
    <property type="match status" value="1"/>
</dbReference>
<dbReference type="Pfam" id="PF00069">
    <property type="entry name" value="Pkinase"/>
    <property type="match status" value="1"/>
</dbReference>
<evidence type="ECO:0000259" key="6">
    <source>
        <dbReference type="PROSITE" id="PS50011"/>
    </source>
</evidence>
<keyword evidence="3" id="KW-0547">Nucleotide-binding</keyword>
<keyword evidence="5" id="KW-0067">ATP-binding</keyword>
<evidence type="ECO:0000256" key="5">
    <source>
        <dbReference type="ARBA" id="ARBA00022840"/>
    </source>
</evidence>
<evidence type="ECO:0000256" key="3">
    <source>
        <dbReference type="ARBA" id="ARBA00022741"/>
    </source>
</evidence>
<evidence type="ECO:0000256" key="1">
    <source>
        <dbReference type="ARBA" id="ARBA00022527"/>
    </source>
</evidence>
<dbReference type="Proteomes" id="UP000054937">
    <property type="component" value="Unassembled WGS sequence"/>
</dbReference>
<dbReference type="CDD" id="cd07830">
    <property type="entry name" value="STKc_MAK_like"/>
    <property type="match status" value="1"/>
</dbReference>
<proteinExistence type="predicted"/>
<dbReference type="Gene3D" id="3.30.200.20">
    <property type="entry name" value="Phosphorylase Kinase, domain 1"/>
    <property type="match status" value="1"/>
</dbReference>
<organism evidence="7 8">
    <name type="scientific">Pseudocohnilembus persalinus</name>
    <name type="common">Ciliate</name>
    <dbReference type="NCBI Taxonomy" id="266149"/>
    <lineage>
        <taxon>Eukaryota</taxon>
        <taxon>Sar</taxon>
        <taxon>Alveolata</taxon>
        <taxon>Ciliophora</taxon>
        <taxon>Intramacronucleata</taxon>
        <taxon>Oligohymenophorea</taxon>
        <taxon>Scuticociliatia</taxon>
        <taxon>Philasterida</taxon>
        <taxon>Pseudocohnilembidae</taxon>
        <taxon>Pseudocohnilembus</taxon>
    </lineage>
</organism>
<comment type="caution">
    <text evidence="7">The sequence shown here is derived from an EMBL/GenBank/DDBJ whole genome shotgun (WGS) entry which is preliminary data.</text>
</comment>
<keyword evidence="4 7" id="KW-0418">Kinase</keyword>
<dbReference type="Gene3D" id="1.10.510.10">
    <property type="entry name" value="Transferase(Phosphotransferase) domain 1"/>
    <property type="match status" value="1"/>
</dbReference>
<dbReference type="InterPro" id="IPR000719">
    <property type="entry name" value="Prot_kinase_dom"/>
</dbReference>
<accession>A0A0V0QZ32</accession>
<keyword evidence="2" id="KW-0808">Transferase</keyword>
<dbReference type="FunFam" id="1.10.510.10:FF:000624">
    <property type="entry name" value="Mitogen-activated protein kinase"/>
    <property type="match status" value="1"/>
</dbReference>
<dbReference type="SUPFAM" id="SSF56112">
    <property type="entry name" value="Protein kinase-like (PK-like)"/>
    <property type="match status" value="1"/>
</dbReference>